<protein>
    <recommendedName>
        <fullName evidence="12">THAP-type domain-containing protein</fullName>
    </recommendedName>
</protein>
<comment type="cofactor">
    <cofactor evidence="1">
        <name>FAD</name>
        <dbReference type="ChEBI" id="CHEBI:57692"/>
    </cofactor>
</comment>
<dbReference type="Gene3D" id="6.20.210.20">
    <property type="entry name" value="THAP domain"/>
    <property type="match status" value="1"/>
</dbReference>
<dbReference type="Gene3D" id="3.40.50.720">
    <property type="entry name" value="NAD(P)-binding Rossmann-like Domain"/>
    <property type="match status" value="1"/>
</dbReference>
<sequence length="704" mass="79796">MVAVIIILCNDLEEDTVLKLQQHELQEINIMTTRVCVIGAGIAGLTSAYCIQNSIPNVKVTIVADKLSPNTTSDGSGGKWEPHLIHKSQENLIRKWGQLTFDYLLKLFLSPDAKDAGVQLMSGFNFRLDTPETQNPFWKDTVIAYRTLTEQEIKTFKPSAKGGVFFTTLILNSYKYLPWLMEKFQSKGEIKIDIKSKQHCCVPLCTSDARYNPNLNFHHIPKDPDVRKQWIIKIRRDEGTHFKITPSTVVCSKHFKPEDYKSWTPVRKVLNKNAIPSIFDWSKEGNPRRALKRKIVETVSGSLVGDIAIQSSESTSESSDSMTLAIQDNFGSEEQEKDRKIHELLKQLEMKTKECEELRSQLQLEKFGVVRKEKFIQSGRSLVAIVYCRSELFPNDHRSRTRCTNRTMSDQSQQSTCSPRTGLYKVDLMAFGAISRSLSESPVMCPQEAEVPIGHVQFADLMETGVFSFSNTTDIECGSSDFLWDLKHFPVIVTILPSVCCKTESKKWKFAVHFRINTVDVVLLIHINLTEQMRITAFVFSIHQAKYPVANDFDIIINCSGLGAYHLVYAPWLKHFYQDKDNKDLILVLPGADGVVSVGGTNHVGNWDTSVHQEDKDRIWRGALNLVPSLKDARIIDDWVGLRPSRKTIRLESEELKSVSRPVMVIHNYGHSGSGITLCWGCAQDVVELCKEAIHKLSERKSKL</sequence>
<dbReference type="PROSITE" id="PS50950">
    <property type="entry name" value="ZF_THAP"/>
    <property type="match status" value="1"/>
</dbReference>
<gene>
    <name evidence="13" type="ORF">KUTeg_016725</name>
</gene>
<evidence type="ECO:0000256" key="3">
    <source>
        <dbReference type="ARBA" id="ARBA00006730"/>
    </source>
</evidence>
<evidence type="ECO:0000256" key="10">
    <source>
        <dbReference type="ARBA" id="ARBA00023125"/>
    </source>
</evidence>
<keyword evidence="10 11" id="KW-0238">DNA-binding</keyword>
<dbReference type="EMBL" id="JARBDR010000813">
    <property type="protein sequence ID" value="KAJ8306180.1"/>
    <property type="molecule type" value="Genomic_DNA"/>
</dbReference>
<keyword evidence="6 11" id="KW-0863">Zinc-finger</keyword>
<evidence type="ECO:0000256" key="6">
    <source>
        <dbReference type="ARBA" id="ARBA00022771"/>
    </source>
</evidence>
<accession>A0ABQ9ES25</accession>
<reference evidence="13 14" key="1">
    <citation type="submission" date="2022-12" db="EMBL/GenBank/DDBJ databases">
        <title>Chromosome-level genome of Tegillarca granosa.</title>
        <authorList>
            <person name="Kim J."/>
        </authorList>
    </citation>
    <scope>NUCLEOTIDE SEQUENCE [LARGE SCALE GENOMIC DNA]</scope>
    <source>
        <strain evidence="13">Teg-2019</strain>
        <tissue evidence="13">Adductor muscle</tissue>
    </source>
</reference>
<dbReference type="SMART" id="SM00692">
    <property type="entry name" value="DM3"/>
    <property type="match status" value="1"/>
</dbReference>
<dbReference type="Pfam" id="PF05485">
    <property type="entry name" value="THAP"/>
    <property type="match status" value="1"/>
</dbReference>
<dbReference type="SUPFAM" id="SSF54373">
    <property type="entry name" value="FAD-linked reductases, C-terminal domain"/>
    <property type="match status" value="1"/>
</dbReference>
<evidence type="ECO:0000313" key="14">
    <source>
        <dbReference type="Proteomes" id="UP001217089"/>
    </source>
</evidence>
<evidence type="ECO:0000256" key="2">
    <source>
        <dbReference type="ARBA" id="ARBA00004253"/>
    </source>
</evidence>
<dbReference type="Pfam" id="PF01266">
    <property type="entry name" value="DAO"/>
    <property type="match status" value="2"/>
</dbReference>
<dbReference type="InterPro" id="IPR006076">
    <property type="entry name" value="FAD-dep_OxRdtase"/>
</dbReference>
<keyword evidence="7" id="KW-0274">FAD</keyword>
<name>A0ABQ9ES25_TEGGR</name>
<keyword evidence="4" id="KW-0285">Flavoprotein</keyword>
<evidence type="ECO:0000256" key="5">
    <source>
        <dbReference type="ARBA" id="ARBA00022723"/>
    </source>
</evidence>
<evidence type="ECO:0000256" key="9">
    <source>
        <dbReference type="ARBA" id="ARBA00023002"/>
    </source>
</evidence>
<evidence type="ECO:0000313" key="13">
    <source>
        <dbReference type="EMBL" id="KAJ8306180.1"/>
    </source>
</evidence>
<evidence type="ECO:0000256" key="4">
    <source>
        <dbReference type="ARBA" id="ARBA00022630"/>
    </source>
</evidence>
<evidence type="ECO:0000256" key="11">
    <source>
        <dbReference type="PROSITE-ProRule" id="PRU00309"/>
    </source>
</evidence>
<dbReference type="Gene3D" id="3.30.9.10">
    <property type="entry name" value="D-Amino Acid Oxidase, subunit A, domain 2"/>
    <property type="match status" value="2"/>
</dbReference>
<dbReference type="SUPFAM" id="SSF51971">
    <property type="entry name" value="Nucleotide-binding domain"/>
    <property type="match status" value="1"/>
</dbReference>
<evidence type="ECO:0000259" key="12">
    <source>
        <dbReference type="PROSITE" id="PS50950"/>
    </source>
</evidence>
<dbReference type="PROSITE" id="PS00677">
    <property type="entry name" value="DAO"/>
    <property type="match status" value="1"/>
</dbReference>
<dbReference type="InterPro" id="IPR006612">
    <property type="entry name" value="THAP_Znf"/>
</dbReference>
<evidence type="ECO:0000256" key="7">
    <source>
        <dbReference type="ARBA" id="ARBA00022827"/>
    </source>
</evidence>
<dbReference type="InterPro" id="IPR023209">
    <property type="entry name" value="DAO"/>
</dbReference>
<dbReference type="Proteomes" id="UP001217089">
    <property type="component" value="Unassembled WGS sequence"/>
</dbReference>
<dbReference type="InterPro" id="IPR038441">
    <property type="entry name" value="THAP_Znf_sf"/>
</dbReference>
<comment type="caution">
    <text evidence="13">The sequence shown here is derived from an EMBL/GenBank/DDBJ whole genome shotgun (WGS) entry which is preliminary data.</text>
</comment>
<keyword evidence="9" id="KW-0560">Oxidoreductase</keyword>
<dbReference type="SUPFAM" id="SSF57716">
    <property type="entry name" value="Glucocorticoid receptor-like (DNA-binding domain)"/>
    <property type="match status" value="1"/>
</dbReference>
<dbReference type="PANTHER" id="PTHR11530:SF11">
    <property type="entry name" value="D-ASPARTATE OXIDASE"/>
    <property type="match status" value="1"/>
</dbReference>
<evidence type="ECO:0000256" key="8">
    <source>
        <dbReference type="ARBA" id="ARBA00022833"/>
    </source>
</evidence>
<comment type="similarity">
    <text evidence="3">Belongs to the DAMOX/DASOX family.</text>
</comment>
<evidence type="ECO:0000256" key="1">
    <source>
        <dbReference type="ARBA" id="ARBA00001974"/>
    </source>
</evidence>
<proteinExistence type="inferred from homology"/>
<dbReference type="PANTHER" id="PTHR11530">
    <property type="entry name" value="D-AMINO ACID OXIDASE"/>
    <property type="match status" value="1"/>
</dbReference>
<feature type="domain" description="THAP-type" evidence="12">
    <location>
        <begin position="194"/>
        <end position="279"/>
    </location>
</feature>
<dbReference type="SMART" id="SM00980">
    <property type="entry name" value="THAP"/>
    <property type="match status" value="1"/>
</dbReference>
<keyword evidence="8" id="KW-0862">Zinc</keyword>
<keyword evidence="14" id="KW-1185">Reference proteome</keyword>
<dbReference type="InterPro" id="IPR006181">
    <property type="entry name" value="D-amino_acid_oxidase_CS"/>
</dbReference>
<comment type="subcellular location">
    <subcellularLocation>
        <location evidence="2">Peroxisome matrix</location>
    </subcellularLocation>
</comment>
<organism evidence="13 14">
    <name type="scientific">Tegillarca granosa</name>
    <name type="common">Malaysian cockle</name>
    <name type="synonym">Anadara granosa</name>
    <dbReference type="NCBI Taxonomy" id="220873"/>
    <lineage>
        <taxon>Eukaryota</taxon>
        <taxon>Metazoa</taxon>
        <taxon>Spiralia</taxon>
        <taxon>Lophotrochozoa</taxon>
        <taxon>Mollusca</taxon>
        <taxon>Bivalvia</taxon>
        <taxon>Autobranchia</taxon>
        <taxon>Pteriomorphia</taxon>
        <taxon>Arcoida</taxon>
        <taxon>Arcoidea</taxon>
        <taxon>Arcidae</taxon>
        <taxon>Tegillarca</taxon>
    </lineage>
</organism>
<keyword evidence="5" id="KW-0479">Metal-binding</keyword>